<sequence>MRTDNVVPAKNVVINGADNGALSSSQVSKHNHFVDTDIGRALCRGEAIDAKQLGATTDVLRSADVPMRNHADFLRTETGALISKMLDICYAHFVYLDQIESSQIKTCENIVKHAMEDLTLNGSSLKLLTNTRKYQGTIASFFVTRMT</sequence>
<name>A0A9W6XVU4_9STRA</name>
<comment type="caution">
    <text evidence="1">The sequence shown here is derived from an EMBL/GenBank/DDBJ whole genome shotgun (WGS) entry which is preliminary data.</text>
</comment>
<reference evidence="1" key="1">
    <citation type="submission" date="2023-04" db="EMBL/GenBank/DDBJ databases">
        <title>Phytophthora fragariaefolia NBRC 109709.</title>
        <authorList>
            <person name="Ichikawa N."/>
            <person name="Sato H."/>
            <person name="Tonouchi N."/>
        </authorList>
    </citation>
    <scope>NUCLEOTIDE SEQUENCE</scope>
    <source>
        <strain evidence="1">NBRC 109709</strain>
    </source>
</reference>
<organism evidence="1 2">
    <name type="scientific">Phytophthora fragariaefolia</name>
    <dbReference type="NCBI Taxonomy" id="1490495"/>
    <lineage>
        <taxon>Eukaryota</taxon>
        <taxon>Sar</taxon>
        <taxon>Stramenopiles</taxon>
        <taxon>Oomycota</taxon>
        <taxon>Peronosporomycetes</taxon>
        <taxon>Peronosporales</taxon>
        <taxon>Peronosporaceae</taxon>
        <taxon>Phytophthora</taxon>
    </lineage>
</organism>
<accession>A0A9W6XVU4</accession>
<dbReference type="Proteomes" id="UP001165121">
    <property type="component" value="Unassembled WGS sequence"/>
</dbReference>
<keyword evidence="2" id="KW-1185">Reference proteome</keyword>
<dbReference type="AlphaFoldDB" id="A0A9W6XVU4"/>
<dbReference type="EMBL" id="BSXT01002285">
    <property type="protein sequence ID" value="GMF48180.1"/>
    <property type="molecule type" value="Genomic_DNA"/>
</dbReference>
<evidence type="ECO:0000313" key="1">
    <source>
        <dbReference type="EMBL" id="GMF48180.1"/>
    </source>
</evidence>
<gene>
    <name evidence="1" type="ORF">Pfra01_001849800</name>
</gene>
<evidence type="ECO:0000313" key="2">
    <source>
        <dbReference type="Proteomes" id="UP001165121"/>
    </source>
</evidence>
<dbReference type="OrthoDB" id="146286at2759"/>
<proteinExistence type="predicted"/>
<protein>
    <submittedName>
        <fullName evidence="1">Unnamed protein product</fullName>
    </submittedName>
</protein>